<sequence length="95" mass="10388">MCLAVPGKVLDIEDRDGTRMATVDFGGVLKDVCLEYLPDLEVGEYAIVHVGFALQRLDEESAKRTLALFENLGMLQEEFGDPWAMAAATPQEAQG</sequence>
<evidence type="ECO:0000313" key="2">
    <source>
        <dbReference type="EMBL" id="MDF2254984.1"/>
    </source>
</evidence>
<keyword evidence="3" id="KW-1185">Reference proteome</keyword>
<dbReference type="InterPro" id="IPR001109">
    <property type="entry name" value="Hydrogenase_HupF/HypC"/>
</dbReference>
<dbReference type="RefSeq" id="WP_275808431.1">
    <property type="nucleotide sequence ID" value="NZ_BAAANM010000008.1"/>
</dbReference>
<protein>
    <submittedName>
        <fullName evidence="2">HypC/HybG/HupF family hydrogenase formation chaperone</fullName>
    </submittedName>
</protein>
<comment type="similarity">
    <text evidence="1">Belongs to the HupF/HypC family.</text>
</comment>
<accession>A0ABT5YTV0</accession>
<dbReference type="PROSITE" id="PS01097">
    <property type="entry name" value="HUPF_HYPC"/>
    <property type="match status" value="1"/>
</dbReference>
<proteinExistence type="inferred from homology"/>
<gene>
    <name evidence="2" type="ORF">P2L57_04325</name>
</gene>
<dbReference type="SUPFAM" id="SSF159127">
    <property type="entry name" value="HupF/HypC-like"/>
    <property type="match status" value="1"/>
</dbReference>
<reference evidence="2 3" key="1">
    <citation type="submission" date="2023-03" db="EMBL/GenBank/DDBJ databases">
        <title>Draft genome sequence of type strain Streptomyces ferralitis JCM 14344.</title>
        <authorList>
            <person name="Klaysubun C."/>
            <person name="Duangmal K."/>
        </authorList>
    </citation>
    <scope>NUCLEOTIDE SEQUENCE [LARGE SCALE GENOMIC DNA]</scope>
    <source>
        <strain evidence="2 3">JCM 14344</strain>
    </source>
</reference>
<dbReference type="PANTHER" id="PTHR35177:SF2">
    <property type="entry name" value="HYDROGENASE MATURATION FACTOR HYBG"/>
    <property type="match status" value="1"/>
</dbReference>
<organism evidence="2 3">
    <name type="scientific">Streptantibioticus ferralitis</name>
    <dbReference type="NCBI Taxonomy" id="236510"/>
    <lineage>
        <taxon>Bacteria</taxon>
        <taxon>Bacillati</taxon>
        <taxon>Actinomycetota</taxon>
        <taxon>Actinomycetes</taxon>
        <taxon>Kitasatosporales</taxon>
        <taxon>Streptomycetaceae</taxon>
        <taxon>Streptantibioticus</taxon>
    </lineage>
</organism>
<dbReference type="PANTHER" id="PTHR35177">
    <property type="entry name" value="HYDROGENASE MATURATION FACTOR HYBG"/>
    <property type="match status" value="1"/>
</dbReference>
<dbReference type="InterPro" id="IPR019812">
    <property type="entry name" value="Hydgase_assmbl_chp_CS"/>
</dbReference>
<dbReference type="PRINTS" id="PR00445">
    <property type="entry name" value="HUPFHYPC"/>
</dbReference>
<dbReference type="Pfam" id="PF01455">
    <property type="entry name" value="HupF_HypC"/>
    <property type="match status" value="1"/>
</dbReference>
<comment type="caution">
    <text evidence="2">The sequence shown here is derived from an EMBL/GenBank/DDBJ whole genome shotgun (WGS) entry which is preliminary data.</text>
</comment>
<evidence type="ECO:0000313" key="3">
    <source>
        <dbReference type="Proteomes" id="UP001220022"/>
    </source>
</evidence>
<name>A0ABT5YTV0_9ACTN</name>
<dbReference type="EMBL" id="JARHTQ010000002">
    <property type="protein sequence ID" value="MDF2254984.1"/>
    <property type="molecule type" value="Genomic_DNA"/>
</dbReference>
<dbReference type="Proteomes" id="UP001220022">
    <property type="component" value="Unassembled WGS sequence"/>
</dbReference>
<dbReference type="Gene3D" id="2.30.30.140">
    <property type="match status" value="1"/>
</dbReference>
<dbReference type="NCBIfam" id="TIGR00074">
    <property type="entry name" value="hypC_hupF"/>
    <property type="match status" value="1"/>
</dbReference>
<evidence type="ECO:0000256" key="1">
    <source>
        <dbReference type="ARBA" id="ARBA00006018"/>
    </source>
</evidence>